<proteinExistence type="predicted"/>
<evidence type="ECO:0000313" key="1">
    <source>
        <dbReference type="EMBL" id="KAK7817903.1"/>
    </source>
</evidence>
<dbReference type="EMBL" id="JBBHLL010000091">
    <property type="protein sequence ID" value="KAK7817903.1"/>
    <property type="molecule type" value="Genomic_DNA"/>
</dbReference>
<reference evidence="1 2" key="1">
    <citation type="journal article" date="2023" name="bioRxiv">
        <title>Conserved and derived expression patterns and positive selection on dental genes reveal complex evolutionary context of ever-growing rodent molars.</title>
        <authorList>
            <person name="Calamari Z.T."/>
            <person name="Song A."/>
            <person name="Cohen E."/>
            <person name="Akter M."/>
            <person name="Roy R.D."/>
            <person name="Hallikas O."/>
            <person name="Christensen M.M."/>
            <person name="Li P."/>
            <person name="Marangoni P."/>
            <person name="Jernvall J."/>
            <person name="Klein O.D."/>
        </authorList>
    </citation>
    <scope>NUCLEOTIDE SEQUENCE [LARGE SCALE GENOMIC DNA]</scope>
    <source>
        <strain evidence="1">V071</strain>
    </source>
</reference>
<organism evidence="1 2">
    <name type="scientific">Myodes glareolus</name>
    <name type="common">Bank vole</name>
    <name type="synonym">Clethrionomys glareolus</name>
    <dbReference type="NCBI Taxonomy" id="447135"/>
    <lineage>
        <taxon>Eukaryota</taxon>
        <taxon>Metazoa</taxon>
        <taxon>Chordata</taxon>
        <taxon>Craniata</taxon>
        <taxon>Vertebrata</taxon>
        <taxon>Euteleostomi</taxon>
        <taxon>Mammalia</taxon>
        <taxon>Eutheria</taxon>
        <taxon>Euarchontoglires</taxon>
        <taxon>Glires</taxon>
        <taxon>Rodentia</taxon>
        <taxon>Myomorpha</taxon>
        <taxon>Muroidea</taxon>
        <taxon>Cricetidae</taxon>
        <taxon>Arvicolinae</taxon>
        <taxon>Myodes</taxon>
    </lineage>
</organism>
<dbReference type="AlphaFoldDB" id="A0AAW0IUN1"/>
<protein>
    <submittedName>
        <fullName evidence="1">Uncharacterized protein</fullName>
    </submittedName>
</protein>
<name>A0AAW0IUN1_MYOGA</name>
<keyword evidence="2" id="KW-1185">Reference proteome</keyword>
<evidence type="ECO:0000313" key="2">
    <source>
        <dbReference type="Proteomes" id="UP001488838"/>
    </source>
</evidence>
<sequence length="111" mass="12175">MSLENVRNDCILTAWMKKQSGHSQQNSGAMELPPYLRECWSQESSTGGYIWNEQKAVGIEMPCEFPEVTDFGSVGLQSRTSGAGEEVTSSCQADVLSTNELFHTGAHFLPS</sequence>
<accession>A0AAW0IUN1</accession>
<comment type="caution">
    <text evidence="1">The sequence shown here is derived from an EMBL/GenBank/DDBJ whole genome shotgun (WGS) entry which is preliminary data.</text>
</comment>
<gene>
    <name evidence="1" type="ORF">U0070_005546</name>
</gene>
<dbReference type="Proteomes" id="UP001488838">
    <property type="component" value="Unassembled WGS sequence"/>
</dbReference>